<protein>
    <submittedName>
        <fullName evidence="4">Sulfotransferase domain protein</fullName>
    </submittedName>
</protein>
<dbReference type="PANTHER" id="PTHR11783">
    <property type="entry name" value="SULFOTRANSFERASE SULT"/>
    <property type="match status" value="1"/>
</dbReference>
<dbReference type="AlphaFoldDB" id="A0A5C5Z103"/>
<gene>
    <name evidence="4" type="ORF">CA13_22960</name>
</gene>
<dbReference type="OrthoDB" id="9804504at2"/>
<dbReference type="Gene3D" id="3.40.50.300">
    <property type="entry name" value="P-loop containing nucleotide triphosphate hydrolases"/>
    <property type="match status" value="1"/>
</dbReference>
<keyword evidence="2 4" id="KW-0808">Transferase</keyword>
<feature type="domain" description="Sulfotransferase" evidence="3">
    <location>
        <begin position="76"/>
        <end position="243"/>
    </location>
</feature>
<dbReference type="GO" id="GO:0008146">
    <property type="term" value="F:sulfotransferase activity"/>
    <property type="evidence" value="ECO:0007669"/>
    <property type="project" value="InterPro"/>
</dbReference>
<comment type="caution">
    <text evidence="4">The sequence shown here is derived from an EMBL/GenBank/DDBJ whole genome shotgun (WGS) entry which is preliminary data.</text>
</comment>
<evidence type="ECO:0000256" key="2">
    <source>
        <dbReference type="ARBA" id="ARBA00022679"/>
    </source>
</evidence>
<dbReference type="EMBL" id="SJPJ01000001">
    <property type="protein sequence ID" value="TWT80850.1"/>
    <property type="molecule type" value="Genomic_DNA"/>
</dbReference>
<evidence type="ECO:0000313" key="5">
    <source>
        <dbReference type="Proteomes" id="UP000315010"/>
    </source>
</evidence>
<evidence type="ECO:0000259" key="3">
    <source>
        <dbReference type="Pfam" id="PF00685"/>
    </source>
</evidence>
<dbReference type="InterPro" id="IPR027417">
    <property type="entry name" value="P-loop_NTPase"/>
</dbReference>
<dbReference type="Proteomes" id="UP000315010">
    <property type="component" value="Unassembled WGS sequence"/>
</dbReference>
<dbReference type="Pfam" id="PF00685">
    <property type="entry name" value="Sulfotransfer_1"/>
    <property type="match status" value="1"/>
</dbReference>
<organism evidence="4 5">
    <name type="scientific">Novipirellula herctigrandis</name>
    <dbReference type="NCBI Taxonomy" id="2527986"/>
    <lineage>
        <taxon>Bacteria</taxon>
        <taxon>Pseudomonadati</taxon>
        <taxon>Planctomycetota</taxon>
        <taxon>Planctomycetia</taxon>
        <taxon>Pirellulales</taxon>
        <taxon>Pirellulaceae</taxon>
        <taxon>Novipirellula</taxon>
    </lineage>
</organism>
<keyword evidence="5" id="KW-1185">Reference proteome</keyword>
<dbReference type="InterPro" id="IPR000863">
    <property type="entry name" value="Sulfotransferase_dom"/>
</dbReference>
<dbReference type="SUPFAM" id="SSF52540">
    <property type="entry name" value="P-loop containing nucleoside triphosphate hydrolases"/>
    <property type="match status" value="1"/>
</dbReference>
<proteinExistence type="inferred from homology"/>
<comment type="similarity">
    <text evidence="1">Belongs to the sulfotransferase 1 family.</text>
</comment>
<accession>A0A5C5Z103</accession>
<dbReference type="RefSeq" id="WP_146396117.1">
    <property type="nucleotide sequence ID" value="NZ_SJPJ01000001.1"/>
</dbReference>
<evidence type="ECO:0000313" key="4">
    <source>
        <dbReference type="EMBL" id="TWT80850.1"/>
    </source>
</evidence>
<reference evidence="4 5" key="1">
    <citation type="submission" date="2019-02" db="EMBL/GenBank/DDBJ databases">
        <title>Deep-cultivation of Planctomycetes and their phenomic and genomic characterization uncovers novel biology.</title>
        <authorList>
            <person name="Wiegand S."/>
            <person name="Jogler M."/>
            <person name="Boedeker C."/>
            <person name="Pinto D."/>
            <person name="Vollmers J."/>
            <person name="Rivas-Marin E."/>
            <person name="Kohn T."/>
            <person name="Peeters S.H."/>
            <person name="Heuer A."/>
            <person name="Rast P."/>
            <person name="Oberbeckmann S."/>
            <person name="Bunk B."/>
            <person name="Jeske O."/>
            <person name="Meyerdierks A."/>
            <person name="Storesund J.E."/>
            <person name="Kallscheuer N."/>
            <person name="Luecker S."/>
            <person name="Lage O.M."/>
            <person name="Pohl T."/>
            <person name="Merkel B.J."/>
            <person name="Hornburger P."/>
            <person name="Mueller R.-W."/>
            <person name="Bruemmer F."/>
            <person name="Labrenz M."/>
            <person name="Spormann A.M."/>
            <person name="Op Den Camp H."/>
            <person name="Overmann J."/>
            <person name="Amann R."/>
            <person name="Jetten M.S.M."/>
            <person name="Mascher T."/>
            <person name="Medema M.H."/>
            <person name="Devos D.P."/>
            <person name="Kaster A.-K."/>
            <person name="Ovreas L."/>
            <person name="Rohde M."/>
            <person name="Galperin M.Y."/>
            <person name="Jogler C."/>
        </authorList>
    </citation>
    <scope>NUCLEOTIDE SEQUENCE [LARGE SCALE GENOMIC DNA]</scope>
    <source>
        <strain evidence="4 5">CA13</strain>
    </source>
</reference>
<name>A0A5C5Z103_9BACT</name>
<sequence length="260" mass="29858">MIIRKRLEGVSRQVLVRGLSGFLPYFVVNEFPKSGGTWLSQMLATALDLPYPRNRMPILKPAIMQGHYCNPTGLKNVVVLWRDPRDVFVSWYHHCLYGNEFSAPAFKARCRNELQFEDVSDVRQNLPRFIEFCYESPISPRFTWSQFVDTWESRPGVVQTRYETLLKGTSDELVRICAAFNRELSPEKARRIEEEFSFANQAKRTAGSEVKSSHLRKGIAGDWINHFSRQAATTLWKYAGPQMLALGYESNSGWVEAIPA</sequence>
<evidence type="ECO:0000256" key="1">
    <source>
        <dbReference type="ARBA" id="ARBA00005771"/>
    </source>
</evidence>